<gene>
    <name evidence="1" type="ORF">PG997_001773</name>
</gene>
<dbReference type="RefSeq" id="XP_066675861.1">
    <property type="nucleotide sequence ID" value="XM_066806088.1"/>
</dbReference>
<evidence type="ECO:0000313" key="2">
    <source>
        <dbReference type="Proteomes" id="UP001433268"/>
    </source>
</evidence>
<protein>
    <submittedName>
        <fullName evidence="1">Uncharacterized protein</fullName>
    </submittedName>
</protein>
<keyword evidence="2" id="KW-1185">Reference proteome</keyword>
<organism evidence="1 2">
    <name type="scientific">Apiospora hydei</name>
    <dbReference type="NCBI Taxonomy" id="1337664"/>
    <lineage>
        <taxon>Eukaryota</taxon>
        <taxon>Fungi</taxon>
        <taxon>Dikarya</taxon>
        <taxon>Ascomycota</taxon>
        <taxon>Pezizomycotina</taxon>
        <taxon>Sordariomycetes</taxon>
        <taxon>Xylariomycetidae</taxon>
        <taxon>Amphisphaeriales</taxon>
        <taxon>Apiosporaceae</taxon>
        <taxon>Apiospora</taxon>
    </lineage>
</organism>
<dbReference type="EMBL" id="JAQQWN010000002">
    <property type="protein sequence ID" value="KAK8095088.1"/>
    <property type="molecule type" value="Genomic_DNA"/>
</dbReference>
<dbReference type="GeneID" id="92039148"/>
<reference evidence="1 2" key="1">
    <citation type="submission" date="2023-01" db="EMBL/GenBank/DDBJ databases">
        <title>Analysis of 21 Apiospora genomes using comparative genomics revels a genus with tremendous synthesis potential of carbohydrate active enzymes and secondary metabolites.</title>
        <authorList>
            <person name="Sorensen T."/>
        </authorList>
    </citation>
    <scope>NUCLEOTIDE SEQUENCE [LARGE SCALE GENOMIC DNA]</scope>
    <source>
        <strain evidence="1 2">CBS 114990</strain>
    </source>
</reference>
<proteinExistence type="predicted"/>
<evidence type="ECO:0000313" key="1">
    <source>
        <dbReference type="EMBL" id="KAK8095088.1"/>
    </source>
</evidence>
<comment type="caution">
    <text evidence="1">The sequence shown here is derived from an EMBL/GenBank/DDBJ whole genome shotgun (WGS) entry which is preliminary data.</text>
</comment>
<dbReference type="Proteomes" id="UP001433268">
    <property type="component" value="Unassembled WGS sequence"/>
</dbReference>
<sequence length="159" mass="17356">MPGGAAKSLLFELRERPDLIGAKVGEPPSTGLESNAFSFDACSKSCRMWPAKNEMNETPTSASGPLPRADQRCIPWSELWSSIVVIAREAPLMAHDGLQGIIPRISPSAPWRTGPRPLVEFSHVRLGVCISHLIETWAKLESRSARMAQQNHRAAGITC</sequence>
<name>A0ABR1XEN7_9PEZI</name>
<accession>A0ABR1XEN7</accession>